<sequence>MVQRPIVRHRGTHDALCQRIRRIGLRQTQPQHVACRFDRDHAGQCLQGLRGGRTVHADQQAVALAAGPQLIDRAAEHQLSLMDDLHVIAHHLDLRQDVGGQNHAVLATQLLDQRTDITNLDRIESTRRLVQHYHHRAMDDGLGDAHALLVTGRQVLAQSLAHIVQAGTFLGIRHGARHPATRHAMHAGRERQHLVHGQFLVQRRRFRQVADQRLGFPGVFHDVDTANPDRARGRREVSGQHFHGGGLARTIGTQKTQHLTLAQVEVHVAHHGIGSVDTRQVAHLDGYCIHCRFRFF</sequence>
<protein>
    <submittedName>
        <fullName evidence="1">Uncharacterized protein</fullName>
    </submittedName>
</protein>
<dbReference type="EMBL" id="MLJW01001466">
    <property type="protein sequence ID" value="OIQ78112.1"/>
    <property type="molecule type" value="Genomic_DNA"/>
</dbReference>
<evidence type="ECO:0000313" key="1">
    <source>
        <dbReference type="EMBL" id="OIQ78112.1"/>
    </source>
</evidence>
<organism evidence="1">
    <name type="scientific">mine drainage metagenome</name>
    <dbReference type="NCBI Taxonomy" id="410659"/>
    <lineage>
        <taxon>unclassified sequences</taxon>
        <taxon>metagenomes</taxon>
        <taxon>ecological metagenomes</taxon>
    </lineage>
</organism>
<gene>
    <name evidence="1" type="ORF">GALL_401850</name>
</gene>
<proteinExistence type="predicted"/>
<dbReference type="AlphaFoldDB" id="A0A1J5Q463"/>
<name>A0A1J5Q463_9ZZZZ</name>
<comment type="caution">
    <text evidence="1">The sequence shown here is derived from an EMBL/GenBank/DDBJ whole genome shotgun (WGS) entry which is preliminary data.</text>
</comment>
<reference evidence="1" key="1">
    <citation type="submission" date="2016-10" db="EMBL/GenBank/DDBJ databases">
        <title>Sequence of Gallionella enrichment culture.</title>
        <authorList>
            <person name="Poehlein A."/>
            <person name="Muehling M."/>
            <person name="Daniel R."/>
        </authorList>
    </citation>
    <scope>NUCLEOTIDE SEQUENCE</scope>
</reference>
<accession>A0A1J5Q463</accession>
<dbReference type="AntiFam" id="ANF00095">
    <property type="entry name" value="Shadow ORF (opposite ABC transporters)"/>
</dbReference>